<evidence type="ECO:0000313" key="2">
    <source>
        <dbReference type="EMBL" id="MCG7322054.1"/>
    </source>
</evidence>
<feature type="transmembrane region" description="Helical" evidence="1">
    <location>
        <begin position="105"/>
        <end position="126"/>
    </location>
</feature>
<reference evidence="2 3" key="1">
    <citation type="submission" date="2022-02" db="EMBL/GenBank/DDBJ databases">
        <title>Uncovering new skin microbiome diversity through culturing and metagenomics.</title>
        <authorList>
            <person name="Conlan S."/>
            <person name="Deming C."/>
            <person name="Nisc Comparative Sequencing Program N."/>
            <person name="Segre J.A."/>
        </authorList>
    </citation>
    <scope>NUCLEOTIDE SEQUENCE [LARGE SCALE GENOMIC DNA]</scope>
    <source>
        <strain evidence="2 3">ACRQZ</strain>
    </source>
</reference>
<keyword evidence="1" id="KW-0812">Transmembrane</keyword>
<proteinExistence type="predicted"/>
<keyword evidence="1" id="KW-0472">Membrane</keyword>
<dbReference type="EMBL" id="JAKRCV010000024">
    <property type="protein sequence ID" value="MCG7322054.1"/>
    <property type="molecule type" value="Genomic_DNA"/>
</dbReference>
<gene>
    <name evidence="2" type="ORF">MHL29_09160</name>
</gene>
<accession>A0ABS9Q2G5</accession>
<feature type="transmembrane region" description="Helical" evidence="1">
    <location>
        <begin position="307"/>
        <end position="326"/>
    </location>
</feature>
<feature type="transmembrane region" description="Helical" evidence="1">
    <location>
        <begin position="178"/>
        <end position="206"/>
    </location>
</feature>
<comment type="caution">
    <text evidence="2">The sequence shown here is derived from an EMBL/GenBank/DDBJ whole genome shotgun (WGS) entry which is preliminary data.</text>
</comment>
<feature type="transmembrane region" description="Helical" evidence="1">
    <location>
        <begin position="394"/>
        <end position="413"/>
    </location>
</feature>
<feature type="transmembrane region" description="Helical" evidence="1">
    <location>
        <begin position="227"/>
        <end position="246"/>
    </location>
</feature>
<feature type="transmembrane region" description="Helical" evidence="1">
    <location>
        <begin position="499"/>
        <end position="521"/>
    </location>
</feature>
<feature type="transmembrane region" description="Helical" evidence="1">
    <location>
        <begin position="282"/>
        <end position="301"/>
    </location>
</feature>
<feature type="transmembrane region" description="Helical" evidence="1">
    <location>
        <begin position="63"/>
        <end position="84"/>
    </location>
</feature>
<dbReference type="RefSeq" id="WP_239264058.1">
    <property type="nucleotide sequence ID" value="NZ_JAKRCV010000024.1"/>
</dbReference>
<feature type="transmembrane region" description="Helical" evidence="1">
    <location>
        <begin position="252"/>
        <end position="270"/>
    </location>
</feature>
<dbReference type="Proteomes" id="UP001521931">
    <property type="component" value="Unassembled WGS sequence"/>
</dbReference>
<feature type="transmembrane region" description="Helical" evidence="1">
    <location>
        <begin position="420"/>
        <end position="437"/>
    </location>
</feature>
<name>A0ABS9Q2G5_9MICO</name>
<dbReference type="Pfam" id="PF20176">
    <property type="entry name" value="DUF6541"/>
    <property type="match status" value="1"/>
</dbReference>
<keyword evidence="3" id="KW-1185">Reference proteome</keyword>
<sequence>MSWISACAPLAVAIALLVLPGLLVGLAAGLDRVRLWLFAPLLSVTSLGVGVALGTVLRLGWGLGTAALGAAGVALAAGVVRLLLDRAAPLRVWGWTRRERDLRSVDGALVLATTAVSMAAIAVVAARGVGSPDALQQTYDAAFHVNAVDHVIQTGRASPSDISGVTTFKGSPAFYPPLFHAVAGLVAILTGCGAVVACNIAALALSAVAWPASLVALAVTLRHSPRLLPVGATLLAVVVQAFPYLLMYFGVLWPNALGIAVMPAVVALVVEALRATADGRGALARPMAVVLGLLSVVGLYYSHPGTVFGVVAVALPVLVAVLLPQVRRRYAASRRGRLEALAIVVAAVAVVVIATVAMSTVPQLMRIRAFDWPTAGPMQGAMGNALVMTTSPDAATVTWAVGALIVLGAVECLRRHRLRWLVAAHALLIYLYALSVGTDAPLSAMLTGFWYNDSFRIMAMLPVTGVPLAAIGLAPVQRGCGRLLAELTLDRWAGRGRELGAWALTVGLVVLALPGTLGLGVPSKVVAGGYRPTNPEEVMVTPGERQLYEQLGERHGDGRAVVGNPWTGAAYAGVLSGHPVLWPHFAIVTDDDRNLLRHHFKEYQSDRAVCAAVQRLGVGYAVDDTNHYRGSNQYWRGFPGMNDLDGVPGLQVIGRSGTATVYSVAPCQA</sequence>
<protein>
    <submittedName>
        <fullName evidence="2">Uncharacterized protein</fullName>
    </submittedName>
</protein>
<feature type="transmembrane region" description="Helical" evidence="1">
    <location>
        <begin position="6"/>
        <end position="28"/>
    </location>
</feature>
<organism evidence="2 3">
    <name type="scientific">Arsenicicoccus bolidensis</name>
    <dbReference type="NCBI Taxonomy" id="229480"/>
    <lineage>
        <taxon>Bacteria</taxon>
        <taxon>Bacillati</taxon>
        <taxon>Actinomycetota</taxon>
        <taxon>Actinomycetes</taxon>
        <taxon>Micrococcales</taxon>
        <taxon>Intrasporangiaceae</taxon>
        <taxon>Arsenicicoccus</taxon>
    </lineage>
</organism>
<feature type="transmembrane region" description="Helical" evidence="1">
    <location>
        <begin position="457"/>
        <end position="476"/>
    </location>
</feature>
<evidence type="ECO:0000256" key="1">
    <source>
        <dbReference type="SAM" id="Phobius"/>
    </source>
</evidence>
<evidence type="ECO:0000313" key="3">
    <source>
        <dbReference type="Proteomes" id="UP001521931"/>
    </source>
</evidence>
<keyword evidence="1" id="KW-1133">Transmembrane helix</keyword>
<feature type="transmembrane region" description="Helical" evidence="1">
    <location>
        <begin position="338"/>
        <end position="358"/>
    </location>
</feature>
<feature type="transmembrane region" description="Helical" evidence="1">
    <location>
        <begin position="35"/>
        <end position="57"/>
    </location>
</feature>
<dbReference type="InterPro" id="IPR046671">
    <property type="entry name" value="DUF6541"/>
</dbReference>